<proteinExistence type="predicted"/>
<feature type="compositionally biased region" description="Polar residues" evidence="1">
    <location>
        <begin position="25"/>
        <end position="37"/>
    </location>
</feature>
<name>A0A8J2LJN0_9HEXA</name>
<dbReference type="EMBL" id="CAJVCH010568809">
    <property type="protein sequence ID" value="CAG7833168.1"/>
    <property type="molecule type" value="Genomic_DNA"/>
</dbReference>
<dbReference type="GO" id="GO:0046983">
    <property type="term" value="F:protein dimerization activity"/>
    <property type="evidence" value="ECO:0007669"/>
    <property type="project" value="InterPro"/>
</dbReference>
<reference evidence="3" key="1">
    <citation type="submission" date="2021-06" db="EMBL/GenBank/DDBJ databases">
        <authorList>
            <person name="Hodson N. C."/>
            <person name="Mongue J. A."/>
            <person name="Jaron S. K."/>
        </authorList>
    </citation>
    <scope>NUCLEOTIDE SEQUENCE</scope>
</reference>
<keyword evidence="4" id="KW-1185">Reference proteome</keyword>
<feature type="region of interest" description="Disordered" evidence="1">
    <location>
        <begin position="16"/>
        <end position="39"/>
    </location>
</feature>
<organism evidence="3 4">
    <name type="scientific">Allacma fusca</name>
    <dbReference type="NCBI Taxonomy" id="39272"/>
    <lineage>
        <taxon>Eukaryota</taxon>
        <taxon>Metazoa</taxon>
        <taxon>Ecdysozoa</taxon>
        <taxon>Arthropoda</taxon>
        <taxon>Hexapoda</taxon>
        <taxon>Collembola</taxon>
        <taxon>Symphypleona</taxon>
        <taxon>Sminthuridae</taxon>
        <taxon>Allacma</taxon>
    </lineage>
</organism>
<sequence length="394" mass="45185">METDEEDFVFVENRGASEDDDNNIIGDSTASNTNSSCRPDDDVSYGWDHHGCLAHLLQLVTNDAIKSDASVKDVIGIVNDITVFFRRSPKSTAKLVKKTSKNDTMFPHIVDVLQDYNLGAAKNKKQIKIPNDADRNKIKEIQMILTPFKSVTDIFQSNAVISSVIIPMLLNLQSKLLKIPCIYFHSFRDTLLQNWDSENRFKDVVKQDKFVISNILDPRYKLRMFGPKISQRYFTTPLKNEARKVIEDSFTQLRLSGQSELESTRANTTSQPSGRAFDFLLDEYLSNEVESELETYLKEPPQNTISLDHAPGGNDVLKFWKENQHRFPILASMAKIYLAIPASSGDVERLFSIAGTLKRQHRNRLDINLIEDMLIMREYHRPALWEKFNKPFFL</sequence>
<protein>
    <recommendedName>
        <fullName evidence="2">HAT C-terminal dimerisation domain-containing protein</fullName>
    </recommendedName>
</protein>
<evidence type="ECO:0000256" key="1">
    <source>
        <dbReference type="SAM" id="MobiDB-lite"/>
    </source>
</evidence>
<dbReference type="Pfam" id="PF05699">
    <property type="entry name" value="Dimer_Tnp_hAT"/>
    <property type="match status" value="1"/>
</dbReference>
<dbReference type="PANTHER" id="PTHR23272">
    <property type="entry name" value="BED FINGER-RELATED"/>
    <property type="match status" value="1"/>
</dbReference>
<dbReference type="InterPro" id="IPR008906">
    <property type="entry name" value="HATC_C_dom"/>
</dbReference>
<feature type="domain" description="HAT C-terminal dimerisation" evidence="2">
    <location>
        <begin position="292"/>
        <end position="377"/>
    </location>
</feature>
<dbReference type="AlphaFoldDB" id="A0A8J2LJN0"/>
<accession>A0A8J2LJN0</accession>
<evidence type="ECO:0000313" key="3">
    <source>
        <dbReference type="EMBL" id="CAG7833168.1"/>
    </source>
</evidence>
<evidence type="ECO:0000313" key="4">
    <source>
        <dbReference type="Proteomes" id="UP000708208"/>
    </source>
</evidence>
<gene>
    <name evidence="3" type="ORF">AFUS01_LOCUS42811</name>
</gene>
<comment type="caution">
    <text evidence="3">The sequence shown here is derived from an EMBL/GenBank/DDBJ whole genome shotgun (WGS) entry which is preliminary data.</text>
</comment>
<dbReference type="OrthoDB" id="117690at2759"/>
<evidence type="ECO:0000259" key="2">
    <source>
        <dbReference type="Pfam" id="PF05699"/>
    </source>
</evidence>
<dbReference type="Proteomes" id="UP000708208">
    <property type="component" value="Unassembled WGS sequence"/>
</dbReference>